<dbReference type="GO" id="GO:0042352">
    <property type="term" value="P:GDP-L-fucose salvage"/>
    <property type="evidence" value="ECO:0007669"/>
    <property type="project" value="TreeGrafter"/>
</dbReference>
<evidence type="ECO:0000259" key="5">
    <source>
        <dbReference type="Pfam" id="PF00288"/>
    </source>
</evidence>
<dbReference type="InterPro" id="IPR012887">
    <property type="entry name" value="GDP_fucose_pyrophosphorylase"/>
</dbReference>
<keyword evidence="1" id="KW-0808">Transferase</keyword>
<dbReference type="PANTHER" id="PTHR32463:SF0">
    <property type="entry name" value="L-FUCOSE KINASE"/>
    <property type="match status" value="1"/>
</dbReference>
<evidence type="ECO:0000313" key="7">
    <source>
        <dbReference type="EMBL" id="SYZ64334.1"/>
    </source>
</evidence>
<dbReference type="InterPro" id="IPR052203">
    <property type="entry name" value="GHMP_Kinase-Related"/>
</dbReference>
<dbReference type="Gene3D" id="3.30.230.120">
    <property type="match status" value="1"/>
</dbReference>
<dbReference type="Pfam" id="PF00288">
    <property type="entry name" value="GHMP_kinases_N"/>
    <property type="match status" value="1"/>
</dbReference>
<dbReference type="InterPro" id="IPR020568">
    <property type="entry name" value="Ribosomal_Su5_D2-typ_SF"/>
</dbReference>
<gene>
    <name evidence="7" type="ORF">LBRM2904_16.0460</name>
</gene>
<name>A0A3P3Z2I1_LEIBR</name>
<dbReference type="EMBL" id="LS997615">
    <property type="protein sequence ID" value="SYZ64334.1"/>
    <property type="molecule type" value="Genomic_DNA"/>
</dbReference>
<dbReference type="PRINTS" id="PR00960">
    <property type="entry name" value="LMBPPROTEIN"/>
</dbReference>
<evidence type="ECO:0000259" key="6">
    <source>
        <dbReference type="Pfam" id="PF07959"/>
    </source>
</evidence>
<dbReference type="Pfam" id="PF07959">
    <property type="entry name" value="Fucose_pyrophosphorylase"/>
    <property type="match status" value="1"/>
</dbReference>
<dbReference type="AlphaFoldDB" id="A0A3P3Z2I1"/>
<accession>A0A3P3Z2I1</accession>
<sequence length="1229" mass="131971">MSLNFLFSVPRCLAEYNGAKKLLGDAASLTVHEHSAKGDVAAPGLFCGCDPEGKPLGSGGGTVHLLHECYLDEQRHAPASAKKSFLSWLRLADKDGRVIVHAGGLSRRLPAYAAVGKALVPLPPCRWRRGSQLSRTLLSTQMPMYREIITTAPANLRTLIACGDVCVYLRGSLPSFSHLADRDVVCFGIRTDTHILENHGVLFTTCEKPLELDYMLQKPSLAEIRQRTAEGRHSFLLDVGMWMLSDRAVAILARKCLGRALDTDDVNGGEHDGHRCAVVCNSYELYSEFGTALGRNASQADPEVSGLKAGVVELRDAVFLHYGTCRQLISSTAKLQSCESPTPSWSWGTPFDGVLAPECNGGKEARLPTAAADAPAGDAGEELDFAAGDAVPLLATPSSVIVQNSVLLAPLDGSAAAAAAAAAGASAFAPVSPVHHLWVESSWVGARWVLRGQHILTGIPRNDWALALPLGVCVSVVSVLPAALGVRGCDDGAALHAARPYHIDDAFRGDVRNGSTVYMGMLLHDWLSSRGFSVAELYPTARAADRDTAQPLDISEAALFPVCVTQQQLGDFLYVATLSLEATTGGGAAVDPVRLSAGQSVWRTQPRVSAMDLLRLADVPAILRNNEYYERRMLTLMLALVGANPVFQGGCSSVVSVPNTPMATPALSSVRPSVLSDSMIALLQQQFSLLDLSRVAKRVVELGVTLPRRSGTTEEWDGVDATAKTVSLPHQPDSIESFGSDADATASSWARIFTDERSPNGDRRGAPLCLAPGRIVTAHYHMFVSRVIELALEAMDAAQPPMTAAEKARRLELLHAPSAKEARSLVTRHSATAFAELCAAIVDSFPGERHNPEIGVYLDQIIWGRCPIRIDLAGAWTDTPPYTILSGGSVINVAVELNGQPPVQVYVRARKDPTIVILSIDSGEQLRISSFDEIRTYTAVQNSFSIPKAALALCGFLPEFCTTAYATLTEQLAARFGNHGLEISLFVAIPVGSGLGTSSIVAGTVLQSLAEFCKLPWDVHDVCRRVLLIEQMLTAGGGWQDQYGGLFEGVKLVQCVPGLPCLPTVRWMPDNVYTDPRFASCHLLYYTGITRTAKGILTEIVREVFLNSGATLQLLHEIGGATTAAMYNAITTGNYERYARLIHQTWDQKKRLDSGVCNPAVQSIVDIVEPYVWGLTLPGAGGGGYMYMCAKDEACARRIRELLTANPPNGNARFVEMSVSSSGLKVSRS</sequence>
<dbReference type="SUPFAM" id="SSF55060">
    <property type="entry name" value="GHMP Kinase, C-terminal domain"/>
    <property type="match status" value="1"/>
</dbReference>
<proteinExistence type="predicted"/>
<dbReference type="PANTHER" id="PTHR32463">
    <property type="entry name" value="L-FUCOSE KINASE"/>
    <property type="match status" value="1"/>
</dbReference>
<feature type="domain" description="GHMP kinase N-terminal" evidence="5">
    <location>
        <begin position="970"/>
        <end position="1047"/>
    </location>
</feature>
<dbReference type="InterPro" id="IPR001174">
    <property type="entry name" value="HddA/FKP"/>
</dbReference>
<organism evidence="7 8">
    <name type="scientific">Leishmania braziliensis MHOM/BR/75/M2904</name>
    <dbReference type="NCBI Taxonomy" id="420245"/>
    <lineage>
        <taxon>Eukaryota</taxon>
        <taxon>Discoba</taxon>
        <taxon>Euglenozoa</taxon>
        <taxon>Kinetoplastea</taxon>
        <taxon>Metakinetoplastina</taxon>
        <taxon>Trypanosomatida</taxon>
        <taxon>Trypanosomatidae</taxon>
        <taxon>Leishmaniinae</taxon>
        <taxon>Leishmania</taxon>
        <taxon>Leishmania braziliensis species complex</taxon>
    </lineage>
</organism>
<keyword evidence="3 7" id="KW-0418">Kinase</keyword>
<protein>
    <submittedName>
        <fullName evidence="7">Fucose_kinase</fullName>
    </submittedName>
</protein>
<evidence type="ECO:0000313" key="8">
    <source>
        <dbReference type="Proteomes" id="UP000319462"/>
    </source>
</evidence>
<dbReference type="GO" id="GO:0050201">
    <property type="term" value="F:fucokinase activity"/>
    <property type="evidence" value="ECO:0007669"/>
    <property type="project" value="TreeGrafter"/>
</dbReference>
<evidence type="ECO:0000256" key="4">
    <source>
        <dbReference type="ARBA" id="ARBA00022840"/>
    </source>
</evidence>
<dbReference type="InterPro" id="IPR036554">
    <property type="entry name" value="GHMP_kinase_C_sf"/>
</dbReference>
<keyword evidence="4" id="KW-0067">ATP-binding</keyword>
<dbReference type="InterPro" id="IPR006204">
    <property type="entry name" value="GHMP_kinase_N_dom"/>
</dbReference>
<feature type="domain" description="GDP-fucose pyrophosphorylase" evidence="6">
    <location>
        <begin position="99"/>
        <end position="273"/>
    </location>
</feature>
<evidence type="ECO:0000256" key="1">
    <source>
        <dbReference type="ARBA" id="ARBA00022679"/>
    </source>
</evidence>
<dbReference type="GO" id="GO:0005524">
    <property type="term" value="F:ATP binding"/>
    <property type="evidence" value="ECO:0007669"/>
    <property type="project" value="UniProtKB-KW"/>
</dbReference>
<evidence type="ECO:0000256" key="2">
    <source>
        <dbReference type="ARBA" id="ARBA00022741"/>
    </source>
</evidence>
<evidence type="ECO:0000256" key="3">
    <source>
        <dbReference type="ARBA" id="ARBA00022777"/>
    </source>
</evidence>
<dbReference type="SUPFAM" id="SSF54211">
    <property type="entry name" value="Ribosomal protein S5 domain 2-like"/>
    <property type="match status" value="1"/>
</dbReference>
<keyword evidence="2" id="KW-0547">Nucleotide-binding</keyword>
<reference evidence="7 8" key="1">
    <citation type="submission" date="2018-09" db="EMBL/GenBank/DDBJ databases">
        <authorList>
            <person name="Peiro R."/>
            <person name="Begona"/>
            <person name="Cbmso G."/>
            <person name="Lopez M."/>
            <person name="Gonzalez S."/>
        </authorList>
    </citation>
    <scope>NUCLEOTIDE SEQUENCE [LARGE SCALE GENOMIC DNA]</scope>
</reference>
<dbReference type="Proteomes" id="UP000319462">
    <property type="component" value="Chromosome 16"/>
</dbReference>